<evidence type="ECO:0000259" key="2">
    <source>
        <dbReference type="Pfam" id="PF16370"/>
    </source>
</evidence>
<dbReference type="InterPro" id="IPR051918">
    <property type="entry name" value="STPP_CPPED1"/>
</dbReference>
<dbReference type="Pfam" id="PF16371">
    <property type="entry name" value="MetallophosN"/>
    <property type="match status" value="1"/>
</dbReference>
<reference evidence="4 5" key="1">
    <citation type="submission" date="2023-09" db="EMBL/GenBank/DDBJ databases">
        <authorList>
            <person name="Rey-Velasco X."/>
        </authorList>
    </citation>
    <scope>NUCLEOTIDE SEQUENCE [LARGE SCALE GENOMIC DNA]</scope>
    <source>
        <strain evidence="4 5">P117</strain>
    </source>
</reference>
<dbReference type="InterPro" id="IPR032288">
    <property type="entry name" value="Metallophos_C"/>
</dbReference>
<dbReference type="EMBL" id="JAVRHX010000003">
    <property type="protein sequence ID" value="MDT0595408.1"/>
    <property type="molecule type" value="Genomic_DNA"/>
</dbReference>
<dbReference type="Pfam" id="PF16370">
    <property type="entry name" value="MetallophosC"/>
    <property type="match status" value="1"/>
</dbReference>
<dbReference type="InterPro" id="IPR029052">
    <property type="entry name" value="Metallo-depent_PP-like"/>
</dbReference>
<evidence type="ECO:0000313" key="4">
    <source>
        <dbReference type="EMBL" id="MDT0595408.1"/>
    </source>
</evidence>
<dbReference type="Pfam" id="PF00149">
    <property type="entry name" value="Metallophos"/>
    <property type="match status" value="1"/>
</dbReference>
<name>A0ABU2ZRZ8_9ALTE</name>
<feature type="domain" description="Calcineurin-like phosphoesterase N-terminal" evidence="3">
    <location>
        <begin position="67"/>
        <end position="126"/>
    </location>
</feature>
<comment type="caution">
    <text evidence="4">The sequence shown here is derived from an EMBL/GenBank/DDBJ whole genome shotgun (WGS) entry which is preliminary data.</text>
</comment>
<sequence length="664" mass="74556">MFLLACVTTLLSCANTTNPVPTKTTTLQQPYFADIQVIREETANSSQLVKGRVFHDENGNGVFDIGEPGIADVAVSNGIHVALSDKDGRYSLAEREDMSVFVVQPTGWRVPTNQDYVPQFAYQHKPKGSPKALRFGGLAPTGSLPSEINFPLKPVHSNDFNCAILGDTQTYANQDISFFRDSTVDDLLDRGHQLDCIIAVGDVMGDDLGLIPRMADILGTLKAPQWWTHGNHDFDFDADFDKDSADSWRNLWGPAYYAFEQGNVLFIVLDNVIYPCGPDDARLPGREYCVDDENKRYNGRISDEQMQFVEALIKVADEQKTIVFAHHIPFVTFYDQQFAAHQTDNVNDLYALVEGRQVLSLAGHTHTIENLSPGDSFKGWKEVVGVNALPFRHIIAGAGSGAWYQGDFDIHGTPMSLQRLGAPKGWLELTFDAKGNYKERYYGANQGRERAAWLSISTPGFRTWFEQIQQWRHSERSTREEVPPLSINDLPDVKILTSEDLKNGSFITANIWAGSSDTQVSISINGATSHKMTRTQEAKGEEARVGAMYADPFAAQRQLSVSRWALESRSGQDANQGFQLFKGYQYGPDVPQPQGAVADRNMHLWKYELPKQLPFGAHVAEVNFVDRHGRMYTDRIAFEVRQERPQMRFRREVWQAFENGAPVR</sequence>
<evidence type="ECO:0000259" key="1">
    <source>
        <dbReference type="Pfam" id="PF00149"/>
    </source>
</evidence>
<keyword evidence="5" id="KW-1185">Reference proteome</keyword>
<evidence type="ECO:0000313" key="5">
    <source>
        <dbReference type="Proteomes" id="UP001253545"/>
    </source>
</evidence>
<dbReference type="PANTHER" id="PTHR43143">
    <property type="entry name" value="METALLOPHOSPHOESTERASE, CALCINEURIN SUPERFAMILY"/>
    <property type="match status" value="1"/>
</dbReference>
<dbReference type="InterPro" id="IPR004843">
    <property type="entry name" value="Calcineurin-like_PHP"/>
</dbReference>
<dbReference type="PANTHER" id="PTHR43143:SF6">
    <property type="entry name" value="BLL3016 PROTEIN"/>
    <property type="match status" value="1"/>
</dbReference>
<accession>A0ABU2ZRZ8</accession>
<dbReference type="Proteomes" id="UP001253545">
    <property type="component" value="Unassembled WGS sequence"/>
</dbReference>
<protein>
    <submittedName>
        <fullName evidence="4">Calcineurin-like phosphoesterase family protein</fullName>
    </submittedName>
</protein>
<organism evidence="4 5">
    <name type="scientific">Glaciecola petra</name>
    <dbReference type="NCBI Taxonomy" id="3075602"/>
    <lineage>
        <taxon>Bacteria</taxon>
        <taxon>Pseudomonadati</taxon>
        <taxon>Pseudomonadota</taxon>
        <taxon>Gammaproteobacteria</taxon>
        <taxon>Alteromonadales</taxon>
        <taxon>Alteromonadaceae</taxon>
        <taxon>Glaciecola</taxon>
    </lineage>
</organism>
<proteinExistence type="predicted"/>
<dbReference type="Gene3D" id="2.60.40.10">
    <property type="entry name" value="Immunoglobulins"/>
    <property type="match status" value="1"/>
</dbReference>
<dbReference type="InterPro" id="IPR032285">
    <property type="entry name" value="Metallophos_N"/>
</dbReference>
<gene>
    <name evidence="4" type="ORF">RM552_11175</name>
</gene>
<feature type="domain" description="Calcineurin-like phosphoesterase" evidence="1">
    <location>
        <begin position="163"/>
        <end position="366"/>
    </location>
</feature>
<dbReference type="RefSeq" id="WP_311368924.1">
    <property type="nucleotide sequence ID" value="NZ_JAVRHX010000003.1"/>
</dbReference>
<evidence type="ECO:0000259" key="3">
    <source>
        <dbReference type="Pfam" id="PF16371"/>
    </source>
</evidence>
<feature type="domain" description="Calcineurin-like phosphoesterase C-terminal" evidence="2">
    <location>
        <begin position="395"/>
        <end position="564"/>
    </location>
</feature>
<dbReference type="SUPFAM" id="SSF117074">
    <property type="entry name" value="Hypothetical protein PA1324"/>
    <property type="match status" value="1"/>
</dbReference>
<dbReference type="SUPFAM" id="SSF56300">
    <property type="entry name" value="Metallo-dependent phosphatases"/>
    <property type="match status" value="1"/>
</dbReference>
<dbReference type="InterPro" id="IPR013783">
    <property type="entry name" value="Ig-like_fold"/>
</dbReference>
<dbReference type="Gene3D" id="3.60.21.10">
    <property type="match status" value="1"/>
</dbReference>